<proteinExistence type="predicted"/>
<keyword evidence="2" id="KW-1185">Reference proteome</keyword>
<accession>A0ACB9L413</accession>
<organism evidence="1 2">
    <name type="scientific">Melastoma candidum</name>
    <dbReference type="NCBI Taxonomy" id="119954"/>
    <lineage>
        <taxon>Eukaryota</taxon>
        <taxon>Viridiplantae</taxon>
        <taxon>Streptophyta</taxon>
        <taxon>Embryophyta</taxon>
        <taxon>Tracheophyta</taxon>
        <taxon>Spermatophyta</taxon>
        <taxon>Magnoliopsida</taxon>
        <taxon>eudicotyledons</taxon>
        <taxon>Gunneridae</taxon>
        <taxon>Pentapetalae</taxon>
        <taxon>rosids</taxon>
        <taxon>malvids</taxon>
        <taxon>Myrtales</taxon>
        <taxon>Melastomataceae</taxon>
        <taxon>Melastomatoideae</taxon>
        <taxon>Melastomateae</taxon>
        <taxon>Melastoma</taxon>
    </lineage>
</organism>
<comment type="caution">
    <text evidence="1">The sequence shown here is derived from an EMBL/GenBank/DDBJ whole genome shotgun (WGS) entry which is preliminary data.</text>
</comment>
<evidence type="ECO:0000313" key="1">
    <source>
        <dbReference type="EMBL" id="KAI4304269.1"/>
    </source>
</evidence>
<dbReference type="Proteomes" id="UP001057402">
    <property type="component" value="Chromosome 12"/>
</dbReference>
<evidence type="ECO:0000313" key="2">
    <source>
        <dbReference type="Proteomes" id="UP001057402"/>
    </source>
</evidence>
<name>A0ACB9L413_9MYRT</name>
<protein>
    <submittedName>
        <fullName evidence="1">Uncharacterized protein</fullName>
    </submittedName>
</protein>
<sequence length="71" mass="7581">MLLWLAADILKPSRPVQKYLFKEVSLADEHSRGHFAETSAVVAGGLVNCSAGLTVLTDVVVAAFITVLLIN</sequence>
<gene>
    <name evidence="1" type="ORF">MLD38_039807</name>
</gene>
<dbReference type="EMBL" id="CM042891">
    <property type="protein sequence ID" value="KAI4304269.1"/>
    <property type="molecule type" value="Genomic_DNA"/>
</dbReference>
<reference evidence="2" key="1">
    <citation type="journal article" date="2023" name="Front. Plant Sci.">
        <title>Chromosomal-level genome assembly of Melastoma candidum provides insights into trichome evolution.</title>
        <authorList>
            <person name="Zhong Y."/>
            <person name="Wu W."/>
            <person name="Sun C."/>
            <person name="Zou P."/>
            <person name="Liu Y."/>
            <person name="Dai S."/>
            <person name="Zhou R."/>
        </authorList>
    </citation>
    <scope>NUCLEOTIDE SEQUENCE [LARGE SCALE GENOMIC DNA]</scope>
</reference>